<dbReference type="InterPro" id="IPR017601">
    <property type="entry name" value="DGQHR-contain_dom"/>
</dbReference>
<dbReference type="CDD" id="cd16413">
    <property type="entry name" value="DGQHR_domain"/>
    <property type="match status" value="1"/>
</dbReference>
<comment type="caution">
    <text evidence="1">The sequence shown here is derived from an EMBL/GenBank/DDBJ whole genome shotgun (WGS) entry which is preliminary data.</text>
</comment>
<organism evidence="1 2">
    <name type="scientific">Azospirillum isscasi</name>
    <dbReference type="NCBI Taxonomy" id="3053926"/>
    <lineage>
        <taxon>Bacteria</taxon>
        <taxon>Pseudomonadati</taxon>
        <taxon>Pseudomonadota</taxon>
        <taxon>Alphaproteobacteria</taxon>
        <taxon>Rhodospirillales</taxon>
        <taxon>Azospirillaceae</taxon>
        <taxon>Azospirillum</taxon>
    </lineage>
</organism>
<sequence>MLTFAASATDVLGFASIDRIARDADGRLSGFQRPQVAGHIREIRDYLEKPGAVLPNPIVVAFTRGVDVQETGRGICRVTIDTTAGPPGLVVDGQQRLSALRQLPNKDFQVFVSALVCRDEAELRRQFVLINNTRPLPKSLIYELLPTVDELPERLGGRSAAAAMTARLNHDKRSPFQGRIHQHTNPAGTITDTAVQKVVLNSLNDGVMREFMRQPDGEEKCFRLVCEFYHAVKSVFPESWWDHKPTTSRLVHGAGIQAMGYVMEVLALLDGARSWDEFARGMECLKGRTAWTEGHWDFGNGDVRHWKAVQNVNRDVVTLAQYLIGIVRADIKARKAAPAGPLFAGTGG</sequence>
<keyword evidence="2" id="KW-1185">Reference proteome</keyword>
<dbReference type="RefSeq" id="WP_306704161.1">
    <property type="nucleotide sequence ID" value="NZ_JAUJFI010000016.1"/>
</dbReference>
<gene>
    <name evidence="1" type="primary">dbpB</name>
    <name evidence="1" type="ORF">QSG27_05700</name>
</gene>
<dbReference type="Proteomes" id="UP001227317">
    <property type="component" value="Unassembled WGS sequence"/>
</dbReference>
<dbReference type="InterPro" id="IPR017642">
    <property type="entry name" value="DNA_S_mod_DndB"/>
</dbReference>
<accession>A0ABU0WDC2</accession>
<dbReference type="NCBIfam" id="TIGR03187">
    <property type="entry name" value="DGQHR"/>
    <property type="match status" value="1"/>
</dbReference>
<evidence type="ECO:0000313" key="1">
    <source>
        <dbReference type="EMBL" id="MDQ2102181.1"/>
    </source>
</evidence>
<name>A0ABU0WDC2_9PROT</name>
<dbReference type="EMBL" id="JAUJFI010000016">
    <property type="protein sequence ID" value="MDQ2102181.1"/>
    <property type="molecule type" value="Genomic_DNA"/>
</dbReference>
<reference evidence="1 2" key="1">
    <citation type="submission" date="2023-06" db="EMBL/GenBank/DDBJ databases">
        <title>Azospirillum isscasensis sp.nov, a bacterium isolated from rhizosphere soil of rice.</title>
        <authorList>
            <person name="Wang H."/>
        </authorList>
    </citation>
    <scope>NUCLEOTIDE SEQUENCE [LARGE SCALE GENOMIC DNA]</scope>
    <source>
        <strain evidence="1 2">C340-1</strain>
    </source>
</reference>
<proteinExistence type="predicted"/>
<dbReference type="NCBIfam" id="NF041060">
    <property type="entry name" value="DpdB"/>
    <property type="match status" value="1"/>
</dbReference>
<protein>
    <submittedName>
        <fullName evidence="1">DGQHR domain-containing protein DpdB</fullName>
    </submittedName>
</protein>
<dbReference type="Pfam" id="PF14072">
    <property type="entry name" value="DndB"/>
    <property type="match status" value="1"/>
</dbReference>
<evidence type="ECO:0000313" key="2">
    <source>
        <dbReference type="Proteomes" id="UP001227317"/>
    </source>
</evidence>